<feature type="non-terminal residue" evidence="1">
    <location>
        <position position="57"/>
    </location>
</feature>
<sequence>FKAASQSCKIDSAERDMLVRWFMAVSARTGAVADVLKQLPHRYKHKPAEREREGERL</sequence>
<dbReference type="Proteomes" id="UP001311232">
    <property type="component" value="Unassembled WGS sequence"/>
</dbReference>
<protein>
    <submittedName>
        <fullName evidence="1">Uncharacterized protein</fullName>
    </submittedName>
</protein>
<comment type="caution">
    <text evidence="1">The sequence shown here is derived from an EMBL/GenBank/DDBJ whole genome shotgun (WGS) entry which is preliminary data.</text>
</comment>
<proteinExistence type="predicted"/>
<dbReference type="EMBL" id="JAHHUM010000072">
    <property type="protein sequence ID" value="KAK5622857.1"/>
    <property type="molecule type" value="Genomic_DNA"/>
</dbReference>
<evidence type="ECO:0000313" key="2">
    <source>
        <dbReference type="Proteomes" id="UP001311232"/>
    </source>
</evidence>
<accession>A0AAV9SNK1</accession>
<name>A0AAV9SNK1_9TELE</name>
<gene>
    <name evidence="1" type="ORF">CRENBAI_023799</name>
</gene>
<organism evidence="1 2">
    <name type="scientific">Crenichthys baileyi</name>
    <name type="common">White River springfish</name>
    <dbReference type="NCBI Taxonomy" id="28760"/>
    <lineage>
        <taxon>Eukaryota</taxon>
        <taxon>Metazoa</taxon>
        <taxon>Chordata</taxon>
        <taxon>Craniata</taxon>
        <taxon>Vertebrata</taxon>
        <taxon>Euteleostomi</taxon>
        <taxon>Actinopterygii</taxon>
        <taxon>Neopterygii</taxon>
        <taxon>Teleostei</taxon>
        <taxon>Neoteleostei</taxon>
        <taxon>Acanthomorphata</taxon>
        <taxon>Ovalentaria</taxon>
        <taxon>Atherinomorphae</taxon>
        <taxon>Cyprinodontiformes</taxon>
        <taxon>Goodeidae</taxon>
        <taxon>Crenichthys</taxon>
    </lineage>
</organism>
<feature type="non-terminal residue" evidence="1">
    <location>
        <position position="1"/>
    </location>
</feature>
<reference evidence="1 2" key="1">
    <citation type="submission" date="2021-06" db="EMBL/GenBank/DDBJ databases">
        <authorList>
            <person name="Palmer J.M."/>
        </authorList>
    </citation>
    <scope>NUCLEOTIDE SEQUENCE [LARGE SCALE GENOMIC DNA]</scope>
    <source>
        <strain evidence="1 2">MEX-2019</strain>
        <tissue evidence="1">Muscle</tissue>
    </source>
</reference>
<evidence type="ECO:0000313" key="1">
    <source>
        <dbReference type="EMBL" id="KAK5622857.1"/>
    </source>
</evidence>
<dbReference type="AlphaFoldDB" id="A0AAV9SNK1"/>
<keyword evidence="2" id="KW-1185">Reference proteome</keyword>